<keyword evidence="2" id="KW-0597">Phosphoprotein</keyword>
<keyword evidence="5" id="KW-0598">Phosphotransferase system</keyword>
<dbReference type="InterPro" id="IPR016152">
    <property type="entry name" value="PTrfase/Anion_transptr"/>
</dbReference>
<evidence type="ECO:0000259" key="6">
    <source>
        <dbReference type="PROSITE" id="PS51094"/>
    </source>
</evidence>
<dbReference type="PROSITE" id="PS00372">
    <property type="entry name" value="PTS_EIIA_TYPE_2_HIS"/>
    <property type="match status" value="1"/>
</dbReference>
<dbReference type="Pfam" id="PF00359">
    <property type="entry name" value="PTS_EIIA_2"/>
    <property type="match status" value="1"/>
</dbReference>
<dbReference type="InterPro" id="IPR004715">
    <property type="entry name" value="PTS_IIA_fruc"/>
</dbReference>
<keyword evidence="4 7" id="KW-0808">Transferase</keyword>
<feature type="domain" description="PTS EIIA type-2" evidence="6">
    <location>
        <begin position="7"/>
        <end position="152"/>
    </location>
</feature>
<dbReference type="Proteomes" id="UP001302696">
    <property type="component" value="Chromosome"/>
</dbReference>
<evidence type="ECO:0000256" key="3">
    <source>
        <dbReference type="ARBA" id="ARBA00022597"/>
    </source>
</evidence>
<protein>
    <submittedName>
        <fullName evidence="7">Fructose PTS transporter subunit IIA</fullName>
        <ecNumber evidence="7">2.7.1.202</ecNumber>
    </submittedName>
</protein>
<reference evidence="8" key="1">
    <citation type="submission" date="2024-06" db="EMBL/GenBank/DDBJ databases">
        <authorList>
            <person name="Chang H.C."/>
            <person name="Mun S.Y."/>
        </authorList>
    </citation>
    <scope>NUCLEOTIDE SEQUENCE [LARGE SCALE GENOMIC DNA]</scope>
    <source>
        <strain evidence="8">KT1</strain>
    </source>
</reference>
<dbReference type="EC" id="2.7.1.202" evidence="7"/>
<name>A0ABZ0Q4P1_9LACO</name>
<keyword evidence="1" id="KW-0813">Transport</keyword>
<sequence length="152" mass="16852">MSEQLSDFISDKNIVMNLHAKTREEAIKKLAVILQKNGNVSDSEDFYADVLKREGMTTTGIGKNIAIPHGQSKSVISSTMIFAKNDQELEWNSLDGSKVNIIFLMAIPPDDQGDEHLRMLAKLSGKLMDDDFVDAIKTAGSSEQILKILKQQ</sequence>
<dbReference type="Gene3D" id="3.40.930.10">
    <property type="entry name" value="Mannitol-specific EII, Chain A"/>
    <property type="match status" value="1"/>
</dbReference>
<evidence type="ECO:0000313" key="7">
    <source>
        <dbReference type="EMBL" id="WPC21935.1"/>
    </source>
</evidence>
<evidence type="ECO:0000313" key="8">
    <source>
        <dbReference type="Proteomes" id="UP001302696"/>
    </source>
</evidence>
<evidence type="ECO:0000256" key="2">
    <source>
        <dbReference type="ARBA" id="ARBA00022553"/>
    </source>
</evidence>
<dbReference type="InterPro" id="IPR051541">
    <property type="entry name" value="PTS_SugarTrans_NitroReg"/>
</dbReference>
<dbReference type="PANTHER" id="PTHR47738">
    <property type="entry name" value="PTS SYSTEM FRUCTOSE-LIKE EIIA COMPONENT-RELATED"/>
    <property type="match status" value="1"/>
</dbReference>
<accession>A0ABZ0Q4P1</accession>
<organism evidence="7 8">
    <name type="scientific">Pediococcus inopinatus</name>
    <dbReference type="NCBI Taxonomy" id="114090"/>
    <lineage>
        <taxon>Bacteria</taxon>
        <taxon>Bacillati</taxon>
        <taxon>Bacillota</taxon>
        <taxon>Bacilli</taxon>
        <taxon>Lactobacillales</taxon>
        <taxon>Lactobacillaceae</taxon>
        <taxon>Pediococcus</taxon>
    </lineage>
</organism>
<keyword evidence="8" id="KW-1185">Reference proteome</keyword>
<dbReference type="GO" id="GO:0016740">
    <property type="term" value="F:transferase activity"/>
    <property type="evidence" value="ECO:0007669"/>
    <property type="project" value="UniProtKB-KW"/>
</dbReference>
<dbReference type="SUPFAM" id="SSF55804">
    <property type="entry name" value="Phoshotransferase/anion transport protein"/>
    <property type="match status" value="1"/>
</dbReference>
<proteinExistence type="predicted"/>
<dbReference type="RefSeq" id="WP_063696545.1">
    <property type="nucleotide sequence ID" value="NZ_BBIM01000008.1"/>
</dbReference>
<evidence type="ECO:0000256" key="5">
    <source>
        <dbReference type="ARBA" id="ARBA00022683"/>
    </source>
</evidence>
<keyword evidence="3" id="KW-0762">Sugar transport</keyword>
<dbReference type="InterPro" id="IPR002178">
    <property type="entry name" value="PTS_EIIA_type-2_dom"/>
</dbReference>
<evidence type="ECO:0000256" key="4">
    <source>
        <dbReference type="ARBA" id="ARBA00022679"/>
    </source>
</evidence>
<dbReference type="PROSITE" id="PS51094">
    <property type="entry name" value="PTS_EIIA_TYPE_2"/>
    <property type="match status" value="1"/>
</dbReference>
<dbReference type="NCBIfam" id="TIGR00848">
    <property type="entry name" value="fruA"/>
    <property type="match status" value="1"/>
</dbReference>
<gene>
    <name evidence="7" type="ORF">N6G96_01600</name>
</gene>
<dbReference type="EMBL" id="CP104778">
    <property type="protein sequence ID" value="WPC21935.1"/>
    <property type="molecule type" value="Genomic_DNA"/>
</dbReference>
<evidence type="ECO:0000256" key="1">
    <source>
        <dbReference type="ARBA" id="ARBA00022448"/>
    </source>
</evidence>
<dbReference type="CDD" id="cd00211">
    <property type="entry name" value="PTS_IIA_fru"/>
    <property type="match status" value="1"/>
</dbReference>
<dbReference type="PANTHER" id="PTHR47738:SF2">
    <property type="entry name" value="PTS SYSTEM FRUCTOSE-LIKE EIIA COMPONENT"/>
    <property type="match status" value="1"/>
</dbReference>